<dbReference type="STRING" id="1051646.IX91_03770"/>
<protein>
    <recommendedName>
        <fullName evidence="5">PqqD family protein</fullName>
    </recommendedName>
</protein>
<reference evidence="1 4" key="3">
    <citation type="submission" date="2014-08" db="EMBL/GenBank/DDBJ databases">
        <title>First Complete Genome Sequence of the Shellfish Pathogen Vibrio tubiashii.</title>
        <authorList>
            <person name="Richards G.P."/>
            <person name="Needleman D.S."/>
            <person name="Watson M.A."/>
            <person name="Bono J.L."/>
        </authorList>
    </citation>
    <scope>NUCLEOTIDE SEQUENCE [LARGE SCALE GENOMIC DNA]</scope>
    <source>
        <strain evidence="1 4">ATCC 19109</strain>
    </source>
</reference>
<evidence type="ECO:0000313" key="2">
    <source>
        <dbReference type="EMBL" id="EGU56061.1"/>
    </source>
</evidence>
<dbReference type="Proteomes" id="UP000003836">
    <property type="component" value="Unassembled WGS sequence"/>
</dbReference>
<accession>F9T4F0</accession>
<dbReference type="InterPro" id="IPR041881">
    <property type="entry name" value="PqqD_sf"/>
</dbReference>
<dbReference type="AlphaFoldDB" id="F9T4F0"/>
<reference evidence="2 3" key="2">
    <citation type="journal article" date="2012" name="Int. J. Syst. Evol. Microbiol.">
        <title>Vibrio caribbeanicus sp. nov., isolated from the marine sponge Scleritoderma cyanea.</title>
        <authorList>
            <person name="Hoffmann M."/>
            <person name="Monday S.R."/>
            <person name="Allard M.W."/>
            <person name="Strain E.A."/>
            <person name="Whittaker P."/>
            <person name="Naum M."/>
            <person name="McCarthy P.J."/>
            <person name="Lopez J.V."/>
            <person name="Fischer M."/>
            <person name="Brown E.W."/>
        </authorList>
    </citation>
    <scope>NUCLEOTIDE SEQUENCE [LARGE SCALE GENOMIC DNA]</scope>
    <source>
        <strain evidence="2 3">ATCC 19109</strain>
    </source>
</reference>
<evidence type="ECO:0000313" key="1">
    <source>
        <dbReference type="EMBL" id="AIW13324.1"/>
    </source>
</evidence>
<dbReference type="Gene3D" id="1.10.10.1150">
    <property type="entry name" value="Coenzyme PQQ synthesis protein D (PqqD)"/>
    <property type="match status" value="1"/>
</dbReference>
<dbReference type="PATRIC" id="fig|1051646.9.peg.730"/>
<reference evidence="2" key="1">
    <citation type="submission" date="2011-08" db="EMBL/GenBank/DDBJ databases">
        <authorList>
            <person name="Hoffman M."/>
            <person name="Strain E.A."/>
            <person name="Brown E."/>
            <person name="Allard M.W."/>
        </authorList>
    </citation>
    <scope>NUCLEOTIDE SEQUENCE</scope>
    <source>
        <strain evidence="2">ATCC 19109</strain>
    </source>
</reference>
<name>F9T4F0_9VIBR</name>
<dbReference type="EMBL" id="CP009354">
    <property type="protein sequence ID" value="AIW13324.1"/>
    <property type="molecule type" value="Genomic_DNA"/>
</dbReference>
<dbReference type="EMBL" id="AFWI01000124">
    <property type="protein sequence ID" value="EGU56061.1"/>
    <property type="molecule type" value="Genomic_DNA"/>
</dbReference>
<evidence type="ECO:0000313" key="4">
    <source>
        <dbReference type="Proteomes" id="UP000030071"/>
    </source>
</evidence>
<proteinExistence type="predicted"/>
<evidence type="ECO:0000313" key="3">
    <source>
        <dbReference type="Proteomes" id="UP000003836"/>
    </source>
</evidence>
<organism evidence="1 4">
    <name type="scientific">Vibrio tubiashii ATCC 19109</name>
    <dbReference type="NCBI Taxonomy" id="1051646"/>
    <lineage>
        <taxon>Bacteria</taxon>
        <taxon>Pseudomonadati</taxon>
        <taxon>Pseudomonadota</taxon>
        <taxon>Gammaproteobacteria</taxon>
        <taxon>Vibrionales</taxon>
        <taxon>Vibrionaceae</taxon>
        <taxon>Vibrio</taxon>
        <taxon>Vibrio oreintalis group</taxon>
    </lineage>
</organism>
<dbReference type="KEGG" id="vtu:IX91_03770"/>
<sequence length="84" mass="9491">MNYSTNPLFRYRKFGGNHLLISMAEAIEINEVGAEIWLGLKNQTSVAEIKRDIASHYSIAFDHADQDVDEYLSTLMAYGAIHTL</sequence>
<dbReference type="HOGENOM" id="CLU_2526630_0_0_6"/>
<dbReference type="Pfam" id="PF05402">
    <property type="entry name" value="PqqD"/>
    <property type="match status" value="1"/>
</dbReference>
<dbReference type="InterPro" id="IPR008792">
    <property type="entry name" value="PQQD"/>
</dbReference>
<gene>
    <name evidence="1" type="ORF">IX91_03770</name>
    <name evidence="2" type="ORF">VITU9109_08872</name>
</gene>
<dbReference type="Proteomes" id="UP000030071">
    <property type="component" value="Chromosome 1"/>
</dbReference>
<keyword evidence="3" id="KW-1185">Reference proteome</keyword>
<evidence type="ECO:0008006" key="5">
    <source>
        <dbReference type="Google" id="ProtNLM"/>
    </source>
</evidence>
<dbReference type="RefSeq" id="WP_004744384.1">
    <property type="nucleotide sequence ID" value="NZ_AFWI01000124.1"/>
</dbReference>
<dbReference type="GeneID" id="23443830"/>